<proteinExistence type="predicted"/>
<reference evidence="2 3" key="1">
    <citation type="submission" date="2016-10" db="EMBL/GenBank/DDBJ databases">
        <authorList>
            <person name="de Groot N.N."/>
        </authorList>
    </citation>
    <scope>NUCLEOTIDE SEQUENCE [LARGE SCALE GENOMIC DNA]</scope>
    <source>
        <strain evidence="2 3">CGMCC 1.10238</strain>
    </source>
</reference>
<sequence length="52" mass="5662">MTKNQIVQIILAAVVSFALACIWAFIAYFSGLVLSIGEVFEKAGLIQFSLLL</sequence>
<dbReference type="PROSITE" id="PS51257">
    <property type="entry name" value="PROKAR_LIPOPROTEIN"/>
    <property type="match status" value="1"/>
</dbReference>
<dbReference type="STRING" id="1333845.SAMN04487895_11297"/>
<keyword evidence="1" id="KW-0472">Membrane</keyword>
<dbReference type="AlphaFoldDB" id="A0A1H8STI6"/>
<feature type="transmembrane region" description="Helical" evidence="1">
    <location>
        <begin position="6"/>
        <end position="29"/>
    </location>
</feature>
<keyword evidence="1" id="KW-0812">Transmembrane</keyword>
<gene>
    <name evidence="2" type="ORF">SAMN04487895_11297</name>
</gene>
<name>A0A1H8STI6_9BACL</name>
<accession>A0A1H8STI6</accession>
<organism evidence="2 3">
    <name type="scientific">Paenibacillus sophorae</name>
    <dbReference type="NCBI Taxonomy" id="1333845"/>
    <lineage>
        <taxon>Bacteria</taxon>
        <taxon>Bacillati</taxon>
        <taxon>Bacillota</taxon>
        <taxon>Bacilli</taxon>
        <taxon>Bacillales</taxon>
        <taxon>Paenibacillaceae</taxon>
        <taxon>Paenibacillus</taxon>
    </lineage>
</organism>
<protein>
    <submittedName>
        <fullName evidence="2">Uncharacterized protein</fullName>
    </submittedName>
</protein>
<evidence type="ECO:0000256" key="1">
    <source>
        <dbReference type="SAM" id="Phobius"/>
    </source>
</evidence>
<dbReference type="EMBL" id="FODH01000012">
    <property type="protein sequence ID" value="SEO81907.1"/>
    <property type="molecule type" value="Genomic_DNA"/>
</dbReference>
<evidence type="ECO:0000313" key="2">
    <source>
        <dbReference type="EMBL" id="SEO81907.1"/>
    </source>
</evidence>
<keyword evidence="1" id="KW-1133">Transmembrane helix</keyword>
<evidence type="ECO:0000313" key="3">
    <source>
        <dbReference type="Proteomes" id="UP000198809"/>
    </source>
</evidence>
<dbReference type="Proteomes" id="UP000198809">
    <property type="component" value="Unassembled WGS sequence"/>
</dbReference>